<reference evidence="1" key="1">
    <citation type="journal article" date="2020" name="Nature">
        <title>Giant virus diversity and host interactions through global metagenomics.</title>
        <authorList>
            <person name="Schulz F."/>
            <person name="Roux S."/>
            <person name="Paez-Espino D."/>
            <person name="Jungbluth S."/>
            <person name="Walsh D.A."/>
            <person name="Denef V.J."/>
            <person name="McMahon K.D."/>
            <person name="Konstantinidis K.T."/>
            <person name="Eloe-Fadrosh E.A."/>
            <person name="Kyrpides N.C."/>
            <person name="Woyke T."/>
        </authorList>
    </citation>
    <scope>NUCLEOTIDE SEQUENCE</scope>
    <source>
        <strain evidence="1">GVMAG-S-ERX555997-44</strain>
    </source>
</reference>
<protein>
    <submittedName>
        <fullName evidence="1">Uncharacterized protein</fullName>
    </submittedName>
</protein>
<dbReference type="EMBL" id="MN738796">
    <property type="protein sequence ID" value="QHT37421.1"/>
    <property type="molecule type" value="Genomic_DNA"/>
</dbReference>
<evidence type="ECO:0000313" key="1">
    <source>
        <dbReference type="EMBL" id="QHT37421.1"/>
    </source>
</evidence>
<organism evidence="1">
    <name type="scientific">viral metagenome</name>
    <dbReference type="NCBI Taxonomy" id="1070528"/>
    <lineage>
        <taxon>unclassified sequences</taxon>
        <taxon>metagenomes</taxon>
        <taxon>organismal metagenomes</taxon>
    </lineage>
</organism>
<name>A0A6C0F9A1_9ZZZZ</name>
<dbReference type="AlphaFoldDB" id="A0A6C0F9A1"/>
<proteinExistence type="predicted"/>
<accession>A0A6C0F9A1</accession>
<sequence>MSWGTCYSGSNNIHLNYPALMSDGKQFTLFNPACDLNEKLKKKTGMKNNYEYRQFLISNGISLMNKNGISSCNEASECVNNISNMKSYGKYLYKSVNDNKQHYGYESSDLKKLYLERKELQNSYVAPIVTQEELLKLESRR</sequence>